<dbReference type="RefSeq" id="WP_062285142.1">
    <property type="nucleotide sequence ID" value="NZ_LTBC01000012.1"/>
</dbReference>
<feature type="region of interest" description="Disordered" evidence="1">
    <location>
        <begin position="173"/>
        <end position="212"/>
    </location>
</feature>
<evidence type="ECO:0000313" key="2">
    <source>
        <dbReference type="EMBL" id="KYH31315.1"/>
    </source>
</evidence>
<name>A0A151AUJ5_9FIRM</name>
<keyword evidence="3" id="KW-1185">Reference proteome</keyword>
<dbReference type="AlphaFoldDB" id="A0A151AUJ5"/>
<sequence length="320" mass="36053">MSEIVRGRSKGHLVVDNRIIDGLLEIGGIDLAGFYTALKRFVDRRDSPDSKATMPWTVDYFCQKFKMGKQRFYRLAEMLWRVGLLDITKDYGKLAGREGPSGWRNRYAVHDDPGYEGPLREIREGTFKHTGEEGRYSDTELPGTKVPGIPIQVFLERNVRKEKYRKDDVVVVTPHSETKPGQENKTQQTGKSADEGASFEAPTTCNGLTSEDGGQAYQDFASRVQEAFIEAVGHPLPREIMGELSGYPLDYVLGKIAMMKQGKEKSNAVGWLLEACREDYRHLPGPIPARKQAGKGKREPPRPPGSGKENDKYRELYRLV</sequence>
<dbReference type="PATRIC" id="fig|1122241.3.peg.2541"/>
<organism evidence="2 3">
    <name type="scientific">Moorella mulderi DSM 14980</name>
    <dbReference type="NCBI Taxonomy" id="1122241"/>
    <lineage>
        <taxon>Bacteria</taxon>
        <taxon>Bacillati</taxon>
        <taxon>Bacillota</taxon>
        <taxon>Clostridia</taxon>
        <taxon>Neomoorellales</taxon>
        <taxon>Neomoorellaceae</taxon>
        <taxon>Neomoorella</taxon>
    </lineage>
</organism>
<evidence type="ECO:0000256" key="1">
    <source>
        <dbReference type="SAM" id="MobiDB-lite"/>
    </source>
</evidence>
<protein>
    <submittedName>
        <fullName evidence="2">Uncharacterized protein</fullName>
    </submittedName>
</protein>
<proteinExistence type="predicted"/>
<feature type="region of interest" description="Disordered" evidence="1">
    <location>
        <begin position="282"/>
        <end position="313"/>
    </location>
</feature>
<dbReference type="Proteomes" id="UP000075670">
    <property type="component" value="Unassembled WGS sequence"/>
</dbReference>
<reference evidence="2 3" key="1">
    <citation type="submission" date="2016-02" db="EMBL/GenBank/DDBJ databases">
        <title>Genome sequence of Moorella mulderi DSM 14980.</title>
        <authorList>
            <person name="Poehlein A."/>
            <person name="Daniel R."/>
        </authorList>
    </citation>
    <scope>NUCLEOTIDE SEQUENCE [LARGE SCALE GENOMIC DNA]</scope>
    <source>
        <strain evidence="2 3">DSM 14980</strain>
    </source>
</reference>
<gene>
    <name evidence="2" type="ORF">MOMUL_23860</name>
</gene>
<accession>A0A151AUJ5</accession>
<dbReference type="OrthoDB" id="1726484at2"/>
<comment type="caution">
    <text evidence="2">The sequence shown here is derived from an EMBL/GenBank/DDBJ whole genome shotgun (WGS) entry which is preliminary data.</text>
</comment>
<dbReference type="EMBL" id="LTBC01000012">
    <property type="protein sequence ID" value="KYH31315.1"/>
    <property type="molecule type" value="Genomic_DNA"/>
</dbReference>
<evidence type="ECO:0000313" key="3">
    <source>
        <dbReference type="Proteomes" id="UP000075670"/>
    </source>
</evidence>